<dbReference type="GO" id="GO:0005737">
    <property type="term" value="C:cytoplasm"/>
    <property type="evidence" value="ECO:0007669"/>
    <property type="project" value="UniProtKB-ARBA"/>
</dbReference>
<evidence type="ECO:0000256" key="7">
    <source>
        <dbReference type="HAMAP-Rule" id="MF_00531"/>
    </source>
</evidence>
<dbReference type="Pfam" id="PF00203">
    <property type="entry name" value="Ribosomal_S19"/>
    <property type="match status" value="1"/>
</dbReference>
<dbReference type="Gene3D" id="3.30.860.10">
    <property type="entry name" value="30s Ribosomal Protein S19, Chain A"/>
    <property type="match status" value="1"/>
</dbReference>
<dbReference type="GO" id="GO:0019843">
    <property type="term" value="F:rRNA binding"/>
    <property type="evidence" value="ECO:0007669"/>
    <property type="project" value="UniProtKB-UniRule"/>
</dbReference>
<dbReference type="EMBL" id="MFIZ01000012">
    <property type="protein sequence ID" value="OGG11865.1"/>
    <property type="molecule type" value="Genomic_DNA"/>
</dbReference>
<dbReference type="AlphaFoldDB" id="A0A1F5ZHQ2"/>
<dbReference type="FunFam" id="3.30.860.10:FF:000001">
    <property type="entry name" value="30S ribosomal protein S19"/>
    <property type="match status" value="1"/>
</dbReference>
<protein>
    <recommendedName>
        <fullName evidence="6 7">Small ribosomal subunit protein uS19</fullName>
    </recommendedName>
</protein>
<keyword evidence="3 7" id="KW-0694">RNA-binding</keyword>
<dbReference type="InterPro" id="IPR005732">
    <property type="entry name" value="Ribosomal_uS19_bac-type"/>
</dbReference>
<accession>A0A1F5ZHQ2</accession>
<dbReference type="SUPFAM" id="SSF54570">
    <property type="entry name" value="Ribosomal protein S19"/>
    <property type="match status" value="1"/>
</dbReference>
<dbReference type="HAMAP" id="MF_00531">
    <property type="entry name" value="Ribosomal_uS19"/>
    <property type="match status" value="1"/>
</dbReference>
<dbReference type="GO" id="GO:0003735">
    <property type="term" value="F:structural constituent of ribosome"/>
    <property type="evidence" value="ECO:0007669"/>
    <property type="project" value="InterPro"/>
</dbReference>
<evidence type="ECO:0000256" key="8">
    <source>
        <dbReference type="RuleBase" id="RU003485"/>
    </source>
</evidence>
<dbReference type="NCBIfam" id="TIGR01050">
    <property type="entry name" value="rpsS_bact"/>
    <property type="match status" value="1"/>
</dbReference>
<dbReference type="PANTHER" id="PTHR11880">
    <property type="entry name" value="RIBOSOMAL PROTEIN S19P FAMILY MEMBER"/>
    <property type="match status" value="1"/>
</dbReference>
<evidence type="ECO:0000256" key="6">
    <source>
        <dbReference type="ARBA" id="ARBA00035163"/>
    </source>
</evidence>
<evidence type="ECO:0000256" key="2">
    <source>
        <dbReference type="ARBA" id="ARBA00022730"/>
    </source>
</evidence>
<keyword evidence="5 7" id="KW-0687">Ribonucleoprotein</keyword>
<evidence type="ECO:0000256" key="5">
    <source>
        <dbReference type="ARBA" id="ARBA00023274"/>
    </source>
</evidence>
<sequence length="94" mass="10687">MARSSKKGPYIDKNLLIKVNKQKAGGDKVPIKTWARACQIPPEFVGHRFAVHNGRIFHEVFVTESMVGHRLGEFSPTRLFRGHGQVTKRTMEKT</sequence>
<name>A0A1F5ZHQ2_9BACT</name>
<keyword evidence="4 7" id="KW-0689">Ribosomal protein</keyword>
<keyword evidence="2 7" id="KW-0699">rRNA-binding</keyword>
<proteinExistence type="inferred from homology"/>
<dbReference type="InterPro" id="IPR020934">
    <property type="entry name" value="Ribosomal_uS19_CS"/>
</dbReference>
<comment type="caution">
    <text evidence="9">The sequence shown here is derived from an EMBL/GenBank/DDBJ whole genome shotgun (WGS) entry which is preliminary data.</text>
</comment>
<dbReference type="InterPro" id="IPR002222">
    <property type="entry name" value="Ribosomal_uS19"/>
</dbReference>
<dbReference type="PROSITE" id="PS00323">
    <property type="entry name" value="RIBOSOMAL_S19"/>
    <property type="match status" value="1"/>
</dbReference>
<organism evidence="9 10">
    <name type="scientific">Candidatus Gottesmanbacteria bacterium RBG_13_45_10</name>
    <dbReference type="NCBI Taxonomy" id="1798370"/>
    <lineage>
        <taxon>Bacteria</taxon>
        <taxon>Candidatus Gottesmaniibacteriota</taxon>
    </lineage>
</organism>
<dbReference type="GO" id="GO:0015935">
    <property type="term" value="C:small ribosomal subunit"/>
    <property type="evidence" value="ECO:0007669"/>
    <property type="project" value="InterPro"/>
</dbReference>
<evidence type="ECO:0000313" key="9">
    <source>
        <dbReference type="EMBL" id="OGG11865.1"/>
    </source>
</evidence>
<gene>
    <name evidence="7" type="primary">rpsS</name>
    <name evidence="9" type="ORF">A2Z00_00225</name>
</gene>
<evidence type="ECO:0000256" key="1">
    <source>
        <dbReference type="ARBA" id="ARBA00007345"/>
    </source>
</evidence>
<evidence type="ECO:0000313" key="10">
    <source>
        <dbReference type="Proteomes" id="UP000177268"/>
    </source>
</evidence>
<evidence type="ECO:0000256" key="3">
    <source>
        <dbReference type="ARBA" id="ARBA00022884"/>
    </source>
</evidence>
<dbReference type="PRINTS" id="PR00975">
    <property type="entry name" value="RIBOSOMALS19"/>
</dbReference>
<evidence type="ECO:0000256" key="4">
    <source>
        <dbReference type="ARBA" id="ARBA00022980"/>
    </source>
</evidence>
<dbReference type="GO" id="GO:0000028">
    <property type="term" value="P:ribosomal small subunit assembly"/>
    <property type="evidence" value="ECO:0007669"/>
    <property type="project" value="TreeGrafter"/>
</dbReference>
<dbReference type="PIRSF" id="PIRSF002144">
    <property type="entry name" value="Ribosomal_S19"/>
    <property type="match status" value="1"/>
</dbReference>
<dbReference type="Proteomes" id="UP000177268">
    <property type="component" value="Unassembled WGS sequence"/>
</dbReference>
<comment type="similarity">
    <text evidence="1 7 8">Belongs to the universal ribosomal protein uS19 family.</text>
</comment>
<dbReference type="InterPro" id="IPR023575">
    <property type="entry name" value="Ribosomal_uS19_SF"/>
</dbReference>
<comment type="function">
    <text evidence="7">Protein S19 forms a complex with S13 that binds strongly to the 16S ribosomal RNA.</text>
</comment>
<reference evidence="9 10" key="1">
    <citation type="journal article" date="2016" name="Nat. Commun.">
        <title>Thousands of microbial genomes shed light on interconnected biogeochemical processes in an aquifer system.</title>
        <authorList>
            <person name="Anantharaman K."/>
            <person name="Brown C.T."/>
            <person name="Hug L.A."/>
            <person name="Sharon I."/>
            <person name="Castelle C.J."/>
            <person name="Probst A.J."/>
            <person name="Thomas B.C."/>
            <person name="Singh A."/>
            <person name="Wilkins M.J."/>
            <person name="Karaoz U."/>
            <person name="Brodie E.L."/>
            <person name="Williams K.H."/>
            <person name="Hubbard S.S."/>
            <person name="Banfield J.F."/>
        </authorList>
    </citation>
    <scope>NUCLEOTIDE SEQUENCE [LARGE SCALE GENOMIC DNA]</scope>
</reference>
<dbReference type="STRING" id="1798370.A2Z00_00225"/>
<dbReference type="GO" id="GO:0006412">
    <property type="term" value="P:translation"/>
    <property type="evidence" value="ECO:0007669"/>
    <property type="project" value="UniProtKB-UniRule"/>
</dbReference>
<dbReference type="PANTHER" id="PTHR11880:SF8">
    <property type="entry name" value="SMALL RIBOSOMAL SUBUNIT PROTEIN US19M"/>
    <property type="match status" value="1"/>
</dbReference>